<organism evidence="2 3">
    <name type="scientific">Paenibacillus artemisiicola</name>
    <dbReference type="NCBI Taxonomy" id="1172618"/>
    <lineage>
        <taxon>Bacteria</taxon>
        <taxon>Bacillati</taxon>
        <taxon>Bacillota</taxon>
        <taxon>Bacilli</taxon>
        <taxon>Bacillales</taxon>
        <taxon>Paenibacillaceae</taxon>
        <taxon>Paenibacillus</taxon>
    </lineage>
</organism>
<dbReference type="Proteomes" id="UP000670947">
    <property type="component" value="Unassembled WGS sequence"/>
</dbReference>
<name>A0ABS3W9T5_9BACL</name>
<proteinExistence type="predicted"/>
<dbReference type="InterPro" id="IPR036582">
    <property type="entry name" value="Mao_N_sf"/>
</dbReference>
<dbReference type="InterPro" id="IPR012854">
    <property type="entry name" value="Cu_amine_oxidase-like_N"/>
</dbReference>
<keyword evidence="3" id="KW-1185">Reference proteome</keyword>
<dbReference type="Pfam" id="PF07833">
    <property type="entry name" value="Cu_amine_oxidN1"/>
    <property type="match status" value="1"/>
</dbReference>
<sequence>MGRKLVGLLLLFCVVATIPLVAKAASVRKPIQLLVNHKQLAGVNPIVKSGVMYVPYRKFFEAMGYKAAYDPDTRQISGFINGADIKFWVGEDVIECNGVSYGLDEVIPVFNGQVYIPLRQFGYFVKYSVYFDQPKLTVSLKPYGDGQEAAVKELVTKYYETFSPQLLTSDNLTLGYMNLEYDYEANEAVSEIPVRDFKVTIDRIEYTSESEAKLQVTYIKHTEELNREDVYAFKIRYEQGQWRIADEVWIYNKMELPEDIDQKAAAIMENHFSEENAVLSDLRTYYTAYNGEDFARTLQYTAPSVIKHWDDYVWGPETWEDNLRAIFSYRDERYKLTDERVVFLGEKEAVVQGMLSWSDATEEVAEGDYVYEALIYMEYANGRWTYNSDISLDQDFDRR</sequence>
<dbReference type="SUPFAM" id="SSF55383">
    <property type="entry name" value="Copper amine oxidase, domain N"/>
    <property type="match status" value="1"/>
</dbReference>
<accession>A0ABS3W9T5</accession>
<evidence type="ECO:0000313" key="2">
    <source>
        <dbReference type="EMBL" id="MBO7745087.1"/>
    </source>
</evidence>
<evidence type="ECO:0000259" key="1">
    <source>
        <dbReference type="Pfam" id="PF07833"/>
    </source>
</evidence>
<protein>
    <submittedName>
        <fullName evidence="2">Copper amine oxidase N-terminal domain-containing protein</fullName>
    </submittedName>
</protein>
<comment type="caution">
    <text evidence="2">The sequence shown here is derived from an EMBL/GenBank/DDBJ whole genome shotgun (WGS) entry which is preliminary data.</text>
</comment>
<reference evidence="2 3" key="1">
    <citation type="submission" date="2021-03" db="EMBL/GenBank/DDBJ databases">
        <title>Paenibacillus artemisicola MWE-103 whole genome sequence.</title>
        <authorList>
            <person name="Ham Y.J."/>
        </authorList>
    </citation>
    <scope>NUCLEOTIDE SEQUENCE [LARGE SCALE GENOMIC DNA]</scope>
    <source>
        <strain evidence="2 3">MWE-103</strain>
    </source>
</reference>
<dbReference type="RefSeq" id="WP_208847992.1">
    <property type="nucleotide sequence ID" value="NZ_JAGGDJ010000007.1"/>
</dbReference>
<dbReference type="Gene3D" id="3.30.457.10">
    <property type="entry name" value="Copper amine oxidase-like, N-terminal domain"/>
    <property type="match status" value="1"/>
</dbReference>
<dbReference type="InterPro" id="IPR032710">
    <property type="entry name" value="NTF2-like_dom_sf"/>
</dbReference>
<evidence type="ECO:0000313" key="3">
    <source>
        <dbReference type="Proteomes" id="UP000670947"/>
    </source>
</evidence>
<feature type="domain" description="Copper amine oxidase-like N-terminal" evidence="1">
    <location>
        <begin position="35"/>
        <end position="139"/>
    </location>
</feature>
<gene>
    <name evidence="2" type="ORF">I8J29_12830</name>
</gene>
<dbReference type="SUPFAM" id="SSF54427">
    <property type="entry name" value="NTF2-like"/>
    <property type="match status" value="1"/>
</dbReference>
<dbReference type="EMBL" id="JAGGDJ010000007">
    <property type="protein sequence ID" value="MBO7745087.1"/>
    <property type="molecule type" value="Genomic_DNA"/>
</dbReference>